<dbReference type="EMBL" id="BAAAPB010000001">
    <property type="protein sequence ID" value="GAA1949722.1"/>
    <property type="molecule type" value="Genomic_DNA"/>
</dbReference>
<keyword evidence="1" id="KW-0472">Membrane</keyword>
<keyword evidence="1" id="KW-0812">Transmembrane</keyword>
<evidence type="ECO:0000256" key="1">
    <source>
        <dbReference type="SAM" id="Phobius"/>
    </source>
</evidence>
<feature type="transmembrane region" description="Helical" evidence="1">
    <location>
        <begin position="44"/>
        <end position="64"/>
    </location>
</feature>
<organism evidence="2 3">
    <name type="scientific">Nocardioides panacihumi</name>
    <dbReference type="NCBI Taxonomy" id="400774"/>
    <lineage>
        <taxon>Bacteria</taxon>
        <taxon>Bacillati</taxon>
        <taxon>Actinomycetota</taxon>
        <taxon>Actinomycetes</taxon>
        <taxon>Propionibacteriales</taxon>
        <taxon>Nocardioidaceae</taxon>
        <taxon>Nocardioides</taxon>
    </lineage>
</organism>
<protein>
    <submittedName>
        <fullName evidence="2">Uncharacterized protein</fullName>
    </submittedName>
</protein>
<accession>A0ABN2QCN2</accession>
<comment type="caution">
    <text evidence="2">The sequence shown here is derived from an EMBL/GenBank/DDBJ whole genome shotgun (WGS) entry which is preliminary data.</text>
</comment>
<keyword evidence="3" id="KW-1185">Reference proteome</keyword>
<keyword evidence="1" id="KW-1133">Transmembrane helix</keyword>
<evidence type="ECO:0000313" key="3">
    <source>
        <dbReference type="Proteomes" id="UP001500571"/>
    </source>
</evidence>
<reference evidence="2 3" key="1">
    <citation type="journal article" date="2019" name="Int. J. Syst. Evol. Microbiol.">
        <title>The Global Catalogue of Microorganisms (GCM) 10K type strain sequencing project: providing services to taxonomists for standard genome sequencing and annotation.</title>
        <authorList>
            <consortium name="The Broad Institute Genomics Platform"/>
            <consortium name="The Broad Institute Genome Sequencing Center for Infectious Disease"/>
            <person name="Wu L."/>
            <person name="Ma J."/>
        </authorList>
    </citation>
    <scope>NUCLEOTIDE SEQUENCE [LARGE SCALE GENOMIC DNA]</scope>
    <source>
        <strain evidence="2 3">JCM 15309</strain>
    </source>
</reference>
<sequence length="213" mass="21684">MGTAVSPAGDTEPPRSLAESLLVTMYSPIAPPPVRPRTLHTWQFVALLAAVAAAFTGVCLYAAWSLNHPHAFTPYSGPTAAGADGIDVGQTLYAGVDFGDSASGTNVTNSVGPVGVTGSARYTVTYLICTLPAHGIGAIGSADSLTGLCSDVTPAAHQTYNTGSERQELVAAVTLLEPGAVTIRGADVDYTAGIQHGHQRVGIDVAVSTASTY</sequence>
<evidence type="ECO:0000313" key="2">
    <source>
        <dbReference type="EMBL" id="GAA1949722.1"/>
    </source>
</evidence>
<name>A0ABN2QCN2_9ACTN</name>
<proteinExistence type="predicted"/>
<gene>
    <name evidence="2" type="ORF">GCM10009798_06170</name>
</gene>
<dbReference type="Proteomes" id="UP001500571">
    <property type="component" value="Unassembled WGS sequence"/>
</dbReference>